<organism evidence="1 2">
    <name type="scientific">Oryzihumus leptocrescens</name>
    <dbReference type="NCBI Taxonomy" id="297536"/>
    <lineage>
        <taxon>Bacteria</taxon>
        <taxon>Bacillati</taxon>
        <taxon>Actinomycetota</taxon>
        <taxon>Actinomycetes</taxon>
        <taxon>Micrococcales</taxon>
        <taxon>Intrasporangiaceae</taxon>
        <taxon>Oryzihumus</taxon>
    </lineage>
</organism>
<name>A0A542ZEL7_9MICO</name>
<dbReference type="Proteomes" id="UP000319514">
    <property type="component" value="Unassembled WGS sequence"/>
</dbReference>
<keyword evidence="2" id="KW-1185">Reference proteome</keyword>
<protein>
    <recommendedName>
        <fullName evidence="3">Sigma-70-like protein</fullName>
    </recommendedName>
</protein>
<dbReference type="EMBL" id="VFOQ01000001">
    <property type="protein sequence ID" value="TQL58778.1"/>
    <property type="molecule type" value="Genomic_DNA"/>
</dbReference>
<evidence type="ECO:0000313" key="1">
    <source>
        <dbReference type="EMBL" id="TQL58778.1"/>
    </source>
</evidence>
<reference evidence="1 2" key="1">
    <citation type="submission" date="2019-06" db="EMBL/GenBank/DDBJ databases">
        <title>Sequencing the genomes of 1000 actinobacteria strains.</title>
        <authorList>
            <person name="Klenk H.-P."/>
        </authorList>
    </citation>
    <scope>NUCLEOTIDE SEQUENCE [LARGE SCALE GENOMIC DNA]</scope>
    <source>
        <strain evidence="1 2">DSM 18082</strain>
    </source>
</reference>
<comment type="caution">
    <text evidence="1">The sequence shown here is derived from an EMBL/GenBank/DDBJ whole genome shotgun (WGS) entry which is preliminary data.</text>
</comment>
<gene>
    <name evidence="1" type="ORF">FB474_0116</name>
</gene>
<evidence type="ECO:0000313" key="2">
    <source>
        <dbReference type="Proteomes" id="UP000319514"/>
    </source>
</evidence>
<dbReference type="AlphaFoldDB" id="A0A542ZEL7"/>
<accession>A0A542ZEL7</accession>
<evidence type="ECO:0008006" key="3">
    <source>
        <dbReference type="Google" id="ProtNLM"/>
    </source>
</evidence>
<proteinExistence type="predicted"/>
<sequence length="255" mass="28536">MAGRLIGVYQQRSVELARLRREAIDEAVRDGTVSYSTLAEELGLSKGRIAQIRKSAPTAERALFGVGPVEIWIPERKLDGRRLPVVATEDQDAGERVRQLLERLQFTTRLRHIPADDPEWAPQADAVVICGPKTSPTVKQWLDADPIATFVERDGLWRIKIRPEQRDLASPMANDEGRDLAYFSKVTDDHGHVRIHIAGIHAIGSLAAVDWLDQSAADLWHTMRDRDFTAVISGQHEGLTITRTEAVLPPRPHDQ</sequence>